<keyword evidence="2" id="KW-1185">Reference proteome</keyword>
<protein>
    <recommendedName>
        <fullName evidence="3">Cysteine-rich CWC family protein</fullName>
    </recommendedName>
</protein>
<dbReference type="AlphaFoldDB" id="A0A2V1GTF0"/>
<name>A0A2V1GTF0_9GAMM</name>
<dbReference type="Pfam" id="PF14375">
    <property type="entry name" value="Cys_rich_CWC"/>
    <property type="match status" value="1"/>
</dbReference>
<comment type="caution">
    <text evidence="1">The sequence shown here is derived from an EMBL/GenBank/DDBJ whole genome shotgun (WGS) entry which is preliminary data.</text>
</comment>
<reference evidence="1 2" key="1">
    <citation type="submission" date="2018-04" db="EMBL/GenBank/DDBJ databases">
        <title>Thalassorhabdus spongiae gen. nov., sp. nov., isolated from a marine sponge in South-West Iceland.</title>
        <authorList>
            <person name="Knobloch S."/>
            <person name="Daussin A."/>
            <person name="Johannsson R."/>
            <person name="Marteinsson V.T."/>
        </authorList>
    </citation>
    <scope>NUCLEOTIDE SEQUENCE [LARGE SCALE GENOMIC DNA]</scope>
    <source>
        <strain evidence="1 2">Hp12</strain>
    </source>
</reference>
<dbReference type="EMBL" id="QDDL01000005">
    <property type="protein sequence ID" value="PVZ68294.1"/>
    <property type="molecule type" value="Genomic_DNA"/>
</dbReference>
<gene>
    <name evidence="1" type="ORF">DC094_13480</name>
</gene>
<proteinExistence type="predicted"/>
<dbReference type="OrthoDB" id="5625686at2"/>
<evidence type="ECO:0000313" key="2">
    <source>
        <dbReference type="Proteomes" id="UP000244906"/>
    </source>
</evidence>
<organism evidence="1 2">
    <name type="scientific">Pelagibaculum spongiae</name>
    <dbReference type="NCBI Taxonomy" id="2080658"/>
    <lineage>
        <taxon>Bacteria</taxon>
        <taxon>Pseudomonadati</taxon>
        <taxon>Pseudomonadota</taxon>
        <taxon>Gammaproteobacteria</taxon>
        <taxon>Oceanospirillales</taxon>
        <taxon>Pelagibaculum</taxon>
    </lineage>
</organism>
<accession>A0A2V1GTF0</accession>
<evidence type="ECO:0008006" key="3">
    <source>
        <dbReference type="Google" id="ProtNLM"/>
    </source>
</evidence>
<dbReference type="InterPro" id="IPR032720">
    <property type="entry name" value="Cys_rich_CWC"/>
</dbReference>
<evidence type="ECO:0000313" key="1">
    <source>
        <dbReference type="EMBL" id="PVZ68294.1"/>
    </source>
</evidence>
<dbReference type="RefSeq" id="WP_116687623.1">
    <property type="nucleotide sequence ID" value="NZ_CAWNYD010000005.1"/>
</dbReference>
<dbReference type="Proteomes" id="UP000244906">
    <property type="component" value="Unassembled WGS sequence"/>
</dbReference>
<sequence>MSEKQPDSNNVLSPTSAGVEGLCPQCGEPVGCGILAGNDHCWCFNYPPSSKMSKDWQQQQCLCQKCLEKRKIAEGIWQPENEA</sequence>